<proteinExistence type="predicted"/>
<evidence type="ECO:0000313" key="1">
    <source>
        <dbReference type="EMBL" id="KIM52927.1"/>
    </source>
</evidence>
<gene>
    <name evidence="1" type="ORF">SCLCIDRAFT_480462</name>
</gene>
<dbReference type="InParanoid" id="A0A0C2ZJM4"/>
<dbReference type="AlphaFoldDB" id="A0A0C2ZJM4"/>
<accession>A0A0C2ZJM4</accession>
<reference evidence="2" key="2">
    <citation type="submission" date="2015-01" db="EMBL/GenBank/DDBJ databases">
        <title>Evolutionary Origins and Diversification of the Mycorrhizal Mutualists.</title>
        <authorList>
            <consortium name="DOE Joint Genome Institute"/>
            <consortium name="Mycorrhizal Genomics Consortium"/>
            <person name="Kohler A."/>
            <person name="Kuo A."/>
            <person name="Nagy L.G."/>
            <person name="Floudas D."/>
            <person name="Copeland A."/>
            <person name="Barry K.W."/>
            <person name="Cichocki N."/>
            <person name="Veneault-Fourrey C."/>
            <person name="LaButti K."/>
            <person name="Lindquist E.A."/>
            <person name="Lipzen A."/>
            <person name="Lundell T."/>
            <person name="Morin E."/>
            <person name="Murat C."/>
            <person name="Riley R."/>
            <person name="Ohm R."/>
            <person name="Sun H."/>
            <person name="Tunlid A."/>
            <person name="Henrissat B."/>
            <person name="Grigoriev I.V."/>
            <person name="Hibbett D.S."/>
            <person name="Martin F."/>
        </authorList>
    </citation>
    <scope>NUCLEOTIDE SEQUENCE [LARGE SCALE GENOMIC DNA]</scope>
    <source>
        <strain evidence="2">Foug A</strain>
    </source>
</reference>
<evidence type="ECO:0000313" key="2">
    <source>
        <dbReference type="Proteomes" id="UP000053989"/>
    </source>
</evidence>
<keyword evidence="2" id="KW-1185">Reference proteome</keyword>
<dbReference type="EMBL" id="KN822195">
    <property type="protein sequence ID" value="KIM52927.1"/>
    <property type="molecule type" value="Genomic_DNA"/>
</dbReference>
<dbReference type="Proteomes" id="UP000053989">
    <property type="component" value="Unassembled WGS sequence"/>
</dbReference>
<name>A0A0C2ZJM4_9AGAM</name>
<reference evidence="1 2" key="1">
    <citation type="submission" date="2014-04" db="EMBL/GenBank/DDBJ databases">
        <authorList>
            <consortium name="DOE Joint Genome Institute"/>
            <person name="Kuo A."/>
            <person name="Kohler A."/>
            <person name="Nagy L.G."/>
            <person name="Floudas D."/>
            <person name="Copeland A."/>
            <person name="Barry K.W."/>
            <person name="Cichocki N."/>
            <person name="Veneault-Fourrey C."/>
            <person name="LaButti K."/>
            <person name="Lindquist E.A."/>
            <person name="Lipzen A."/>
            <person name="Lundell T."/>
            <person name="Morin E."/>
            <person name="Murat C."/>
            <person name="Sun H."/>
            <person name="Tunlid A."/>
            <person name="Henrissat B."/>
            <person name="Grigoriev I.V."/>
            <person name="Hibbett D.S."/>
            <person name="Martin F."/>
            <person name="Nordberg H.P."/>
            <person name="Cantor M.N."/>
            <person name="Hua S.X."/>
        </authorList>
    </citation>
    <scope>NUCLEOTIDE SEQUENCE [LARGE SCALE GENOMIC DNA]</scope>
    <source>
        <strain evidence="1 2">Foug A</strain>
    </source>
</reference>
<dbReference type="HOGENOM" id="CLU_2639525_0_0_1"/>
<organism evidence="1 2">
    <name type="scientific">Scleroderma citrinum Foug A</name>
    <dbReference type="NCBI Taxonomy" id="1036808"/>
    <lineage>
        <taxon>Eukaryota</taxon>
        <taxon>Fungi</taxon>
        <taxon>Dikarya</taxon>
        <taxon>Basidiomycota</taxon>
        <taxon>Agaricomycotina</taxon>
        <taxon>Agaricomycetes</taxon>
        <taxon>Agaricomycetidae</taxon>
        <taxon>Boletales</taxon>
        <taxon>Sclerodermatineae</taxon>
        <taxon>Sclerodermataceae</taxon>
        <taxon>Scleroderma</taxon>
    </lineage>
</organism>
<sequence>MQDLSYARRRWHTKPTVRLELVRMPTRFEMKVYCSTLACDRHTERDPLVTHLSTPEYILEPYVWVWDAEDFADKCRT</sequence>
<protein>
    <submittedName>
        <fullName evidence="1">Uncharacterized protein</fullName>
    </submittedName>
</protein>